<keyword evidence="4" id="KW-1185">Reference proteome</keyword>
<accession>F0SHH8</accession>
<dbReference type="EMBL" id="CP002546">
    <property type="protein sequence ID" value="ADY58416.1"/>
    <property type="molecule type" value="Genomic_DNA"/>
</dbReference>
<protein>
    <recommendedName>
        <fullName evidence="2">DUF2007 domain-containing protein</fullName>
    </recommendedName>
</protein>
<reference evidence="4" key="1">
    <citation type="submission" date="2011-02" db="EMBL/GenBank/DDBJ databases">
        <title>The complete genome of Planctomyces brasiliensis DSM 5305.</title>
        <authorList>
            <person name="Lucas S."/>
            <person name="Copeland A."/>
            <person name="Lapidus A."/>
            <person name="Bruce D."/>
            <person name="Goodwin L."/>
            <person name="Pitluck S."/>
            <person name="Kyrpides N."/>
            <person name="Mavromatis K."/>
            <person name="Pagani I."/>
            <person name="Ivanova N."/>
            <person name="Ovchinnikova G."/>
            <person name="Lu M."/>
            <person name="Detter J.C."/>
            <person name="Han C."/>
            <person name="Land M."/>
            <person name="Hauser L."/>
            <person name="Markowitz V."/>
            <person name="Cheng J.-F."/>
            <person name="Hugenholtz P."/>
            <person name="Woyke T."/>
            <person name="Wu D."/>
            <person name="Tindall B."/>
            <person name="Pomrenke H.G."/>
            <person name="Brambilla E."/>
            <person name="Klenk H.-P."/>
            <person name="Eisen J.A."/>
        </authorList>
    </citation>
    <scope>NUCLEOTIDE SEQUENCE [LARGE SCALE GENOMIC DNA]</scope>
    <source>
        <strain evidence="4">ATCC 49424 / DSM 5305 / JCM 21570 / NBRC 103401 / IFAM 1448</strain>
    </source>
</reference>
<proteinExistence type="predicted"/>
<evidence type="ECO:0000313" key="4">
    <source>
        <dbReference type="Proteomes" id="UP000006860"/>
    </source>
</evidence>
<dbReference type="InterPro" id="IPR018551">
    <property type="entry name" value="DUF2007"/>
</dbReference>
<evidence type="ECO:0000256" key="1">
    <source>
        <dbReference type="SAM" id="Phobius"/>
    </source>
</evidence>
<dbReference type="OrthoDB" id="286860at2"/>
<evidence type="ECO:0000313" key="3">
    <source>
        <dbReference type="EMBL" id="ADY58416.1"/>
    </source>
</evidence>
<dbReference type="Proteomes" id="UP000006860">
    <property type="component" value="Chromosome"/>
</dbReference>
<dbReference type="Gene3D" id="3.30.70.790">
    <property type="entry name" value="UreE, C-terminal domain"/>
    <property type="match status" value="1"/>
</dbReference>
<feature type="transmembrane region" description="Helical" evidence="1">
    <location>
        <begin position="104"/>
        <end position="123"/>
    </location>
</feature>
<dbReference type="InterPro" id="IPR011322">
    <property type="entry name" value="N-reg_PII-like_a/b"/>
</dbReference>
<dbReference type="STRING" id="756272.Plabr_0792"/>
<dbReference type="AlphaFoldDB" id="F0SHH8"/>
<dbReference type="KEGG" id="pbs:Plabr_0792"/>
<dbReference type="Pfam" id="PF09413">
    <property type="entry name" value="DUF2007"/>
    <property type="match status" value="1"/>
</dbReference>
<feature type="domain" description="DUF2007" evidence="2">
    <location>
        <begin position="6"/>
        <end position="71"/>
    </location>
</feature>
<evidence type="ECO:0000259" key="2">
    <source>
        <dbReference type="Pfam" id="PF09413"/>
    </source>
</evidence>
<keyword evidence="1" id="KW-1133">Transmembrane helix</keyword>
<dbReference type="HOGENOM" id="CLU_1625828_0_0_0"/>
<sequence length="163" mass="18356">MADRLVTIATFFEPAEASIAQSILDEENVRSFFADELMASMAWHISGAVGGVKLMVAEPQAERARQILDDYRQQARESTDQPQLDDEFVASLNPTTTDRLISRALRAAVFGLMVPPFFFYSLWLLGRMAIRGDQLTPYQHARYVLAMLLNLLMLIGLAVTFLR</sequence>
<dbReference type="RefSeq" id="WP_013627156.1">
    <property type="nucleotide sequence ID" value="NC_015174.1"/>
</dbReference>
<dbReference type="SUPFAM" id="SSF54913">
    <property type="entry name" value="GlnB-like"/>
    <property type="match status" value="1"/>
</dbReference>
<keyword evidence="1" id="KW-0472">Membrane</keyword>
<feature type="transmembrane region" description="Helical" evidence="1">
    <location>
        <begin position="143"/>
        <end position="162"/>
    </location>
</feature>
<name>F0SHH8_RUBBR</name>
<organism evidence="3 4">
    <name type="scientific">Rubinisphaera brasiliensis (strain ATCC 49424 / DSM 5305 / JCM 21570 / IAM 15109 / NBRC 103401 / IFAM 1448)</name>
    <name type="common">Planctomyces brasiliensis</name>
    <dbReference type="NCBI Taxonomy" id="756272"/>
    <lineage>
        <taxon>Bacteria</taxon>
        <taxon>Pseudomonadati</taxon>
        <taxon>Planctomycetota</taxon>
        <taxon>Planctomycetia</taxon>
        <taxon>Planctomycetales</taxon>
        <taxon>Planctomycetaceae</taxon>
        <taxon>Rubinisphaera</taxon>
    </lineage>
</organism>
<gene>
    <name evidence="3" type="ordered locus">Plabr_0792</name>
</gene>
<keyword evidence="1" id="KW-0812">Transmembrane</keyword>